<comment type="subunit">
    <text evidence="3">Homodimer.</text>
</comment>
<dbReference type="PRINTS" id="PR00171">
    <property type="entry name" value="SUGRTRNSPORT"/>
</dbReference>
<evidence type="ECO:0000256" key="12">
    <source>
        <dbReference type="ARBA" id="ARBA00044710"/>
    </source>
</evidence>
<keyword evidence="5 14" id="KW-1133">Transmembrane helix</keyword>
<comment type="catalytic activity">
    <reaction evidence="12">
        <text>D-fructose(out) = D-fructose(in)</text>
        <dbReference type="Rhea" id="RHEA:60372"/>
        <dbReference type="ChEBI" id="CHEBI:37721"/>
    </reaction>
    <physiologicalReaction direction="left-to-right" evidence="12">
        <dbReference type="Rhea" id="RHEA:60373"/>
    </physiologicalReaction>
</comment>
<dbReference type="InterPro" id="IPR036259">
    <property type="entry name" value="MFS_trans_sf"/>
</dbReference>
<comment type="similarity">
    <text evidence="2">Belongs to the major facilitator superfamily. Sugar transporter (TC 2.A.1.1) family.</text>
</comment>
<feature type="transmembrane region" description="Helical" evidence="14">
    <location>
        <begin position="659"/>
        <end position="682"/>
    </location>
</feature>
<evidence type="ECO:0000256" key="10">
    <source>
        <dbReference type="ARBA" id="ARBA00044662"/>
    </source>
</evidence>
<dbReference type="GO" id="GO:0005351">
    <property type="term" value="F:carbohydrate:proton symporter activity"/>
    <property type="evidence" value="ECO:0007669"/>
    <property type="project" value="TreeGrafter"/>
</dbReference>
<evidence type="ECO:0000259" key="15">
    <source>
        <dbReference type="PROSITE" id="PS50850"/>
    </source>
</evidence>
<dbReference type="Pfam" id="PF00083">
    <property type="entry name" value="Sugar_tr"/>
    <property type="match status" value="1"/>
</dbReference>
<accession>A0A813KKT9</accession>
<reference evidence="16" key="1">
    <citation type="submission" date="2021-02" db="EMBL/GenBank/DDBJ databases">
        <authorList>
            <person name="Dougan E. K."/>
            <person name="Rhodes N."/>
            <person name="Thang M."/>
            <person name="Chan C."/>
        </authorList>
    </citation>
    <scope>NUCLEOTIDE SEQUENCE</scope>
</reference>
<dbReference type="InterPro" id="IPR003663">
    <property type="entry name" value="Sugar/inositol_transpt"/>
</dbReference>
<feature type="transmembrane region" description="Helical" evidence="14">
    <location>
        <begin position="825"/>
        <end position="848"/>
    </location>
</feature>
<evidence type="ECO:0000256" key="11">
    <source>
        <dbReference type="ARBA" id="ARBA00044668"/>
    </source>
</evidence>
<dbReference type="InterPro" id="IPR012338">
    <property type="entry name" value="Beta-lactam/transpept-like"/>
</dbReference>
<feature type="transmembrane region" description="Helical" evidence="14">
    <location>
        <begin position="498"/>
        <end position="519"/>
    </location>
</feature>
<feature type="transmembrane region" description="Helical" evidence="14">
    <location>
        <begin position="435"/>
        <end position="461"/>
    </location>
</feature>
<evidence type="ECO:0000256" key="9">
    <source>
        <dbReference type="ARBA" id="ARBA00044656"/>
    </source>
</evidence>
<dbReference type="AlphaFoldDB" id="A0A813KKT9"/>
<comment type="catalytic activity">
    <reaction evidence="8">
        <text>D-glucose(out) = D-glucose(in)</text>
        <dbReference type="Rhea" id="RHEA:60376"/>
        <dbReference type="ChEBI" id="CHEBI:4167"/>
    </reaction>
    <physiologicalReaction direction="left-to-right" evidence="8">
        <dbReference type="Rhea" id="RHEA:60377"/>
    </physiologicalReaction>
</comment>
<feature type="transmembrane region" description="Helical" evidence="14">
    <location>
        <begin position="800"/>
        <end position="819"/>
    </location>
</feature>
<dbReference type="InterPro" id="IPR050360">
    <property type="entry name" value="MFS_Sugar_Transporters"/>
</dbReference>
<proteinExistence type="inferred from homology"/>
<evidence type="ECO:0000256" key="4">
    <source>
        <dbReference type="ARBA" id="ARBA00022692"/>
    </source>
</evidence>
<dbReference type="NCBIfam" id="TIGR00879">
    <property type="entry name" value="SP"/>
    <property type="match status" value="1"/>
</dbReference>
<evidence type="ECO:0000256" key="8">
    <source>
        <dbReference type="ARBA" id="ARBA00044648"/>
    </source>
</evidence>
<gene>
    <name evidence="16" type="ORF">PGLA2088_LOCUS35770</name>
</gene>
<protein>
    <recommendedName>
        <fullName evidence="13">Hexose transporter 1</fullName>
    </recommendedName>
</protein>
<keyword evidence="4 14" id="KW-0812">Transmembrane</keyword>
<comment type="subcellular location">
    <subcellularLocation>
        <location evidence="1">Membrane</location>
        <topology evidence="1">Multi-pass membrane protein</topology>
    </subcellularLocation>
</comment>
<dbReference type="Proteomes" id="UP000626109">
    <property type="component" value="Unassembled WGS sequence"/>
</dbReference>
<evidence type="ECO:0000256" key="7">
    <source>
        <dbReference type="ARBA" id="ARBA00044637"/>
    </source>
</evidence>
<feature type="transmembrane region" description="Helical" evidence="14">
    <location>
        <begin position="723"/>
        <end position="744"/>
    </location>
</feature>
<feature type="transmembrane region" description="Helical" evidence="14">
    <location>
        <begin position="473"/>
        <end position="492"/>
    </location>
</feature>
<evidence type="ECO:0000256" key="5">
    <source>
        <dbReference type="ARBA" id="ARBA00022989"/>
    </source>
</evidence>
<dbReference type="Gene3D" id="1.20.1250.20">
    <property type="entry name" value="MFS general substrate transporter like domains"/>
    <property type="match status" value="1"/>
</dbReference>
<dbReference type="PROSITE" id="PS50850">
    <property type="entry name" value="MFS"/>
    <property type="match status" value="1"/>
</dbReference>
<dbReference type="InterPro" id="IPR005828">
    <property type="entry name" value="MFS_sugar_transport-like"/>
</dbReference>
<evidence type="ECO:0000256" key="14">
    <source>
        <dbReference type="SAM" id="Phobius"/>
    </source>
</evidence>
<evidence type="ECO:0000256" key="2">
    <source>
        <dbReference type="ARBA" id="ARBA00010992"/>
    </source>
</evidence>
<evidence type="ECO:0000256" key="13">
    <source>
        <dbReference type="ARBA" id="ARBA00044780"/>
    </source>
</evidence>
<dbReference type="PANTHER" id="PTHR48022">
    <property type="entry name" value="PLASTIDIC GLUCOSE TRANSPORTER 4"/>
    <property type="match status" value="1"/>
</dbReference>
<evidence type="ECO:0000256" key="1">
    <source>
        <dbReference type="ARBA" id="ARBA00004141"/>
    </source>
</evidence>
<feature type="transmembrane region" description="Helical" evidence="14">
    <location>
        <begin position="531"/>
        <end position="549"/>
    </location>
</feature>
<comment type="caution">
    <text evidence="16">The sequence shown here is derived from an EMBL/GenBank/DDBJ whole genome shotgun (WGS) entry which is preliminary data.</text>
</comment>
<evidence type="ECO:0000313" key="17">
    <source>
        <dbReference type="Proteomes" id="UP000626109"/>
    </source>
</evidence>
<dbReference type="PANTHER" id="PTHR48022:SF2">
    <property type="entry name" value="PLASTIDIC GLUCOSE TRANSPORTER 4"/>
    <property type="match status" value="1"/>
</dbReference>
<dbReference type="SUPFAM" id="SSF103473">
    <property type="entry name" value="MFS general substrate transporter"/>
    <property type="match status" value="1"/>
</dbReference>
<dbReference type="SUPFAM" id="SSF56601">
    <property type="entry name" value="beta-lactamase/transpeptidase-like"/>
    <property type="match status" value="1"/>
</dbReference>
<dbReference type="InterPro" id="IPR020846">
    <property type="entry name" value="MFS_dom"/>
</dbReference>
<dbReference type="GO" id="GO:0016020">
    <property type="term" value="C:membrane"/>
    <property type="evidence" value="ECO:0007669"/>
    <property type="project" value="UniProtKB-SubCell"/>
</dbReference>
<sequence length="899" mass="96898">MSSMSPSDYVTMLPATGSWQTLHTQLRQIAAEKAEKYKCSIAVGIRDGRGLRWEVAAGTADFQLSRPAAADDPFVLGSITKLFTGPAALQLVDRGVWSLDQAFAPLIDGMLNNAGRPKMAAKFGEAAERITLRHVLHMTSGLPDYDTSWNKGDPWRFTQYKQAQHNFGPLEIFDRLDDKLQFEPGSMQSYCSTGYVLLGLALAQQLLGPEGAWDVYDQTSVIPAALRERGEMVATRFPIRGPCANFTPEHGYDRMGPPVRPAEPGPRDAVDVWNMSCLGGWTAGNVVAPVRDIAAWTEALFGPEALVVSPAMQEVMRNTTAPIGSGSKDFYGIAAFNLTLASGLPWPQGEAWGHLGSTYGYQSISAFFPATNATVVVASNLEIREQDQPSDAAALVASLGAFLFGLDIGYIAPIMSCAGFKRDVAQLPDWSIDSATIAPGTLGFIVGIFSLGAIVTSFPTVSSYFLDVWGRRSSVILGSWIFLLGCGLQAGASSVARFLLGRFVTGISIGLLSSVVPLYQAEMSPPHLRGSLTVLYNLMITAGIFVAAIADQLLVQREGGWRIAIALQAVPAVFILTVMPLLPRSPRWLVQQGRQQEAEATLLELRAPQSCAGDPEQAQREAEARKELREIVAEHEADWAQSLGEGDGWDKVFSGRTGALVFLGASLQMLQQLVGMNAFMYFGPRIFSSFGLGANLLQTMLTGANFLATLPAVLLVESSGRRPLLVAGAAAMTGACFMLGSLGLRYMRHTDEGWVATDDSVGGAMVVLVFAFVMSFACTWGPVVWVYCAEIFPLKHRARCIGVTTMTNWVGNFVIAQFTPFLLDIAGFSTFFLFGFFCFLALLLALWLPETSGVPLEQIGHLFDAKLGSPLGVCKSLSASGYGAVNGLEDGRDANRAIY</sequence>
<evidence type="ECO:0000313" key="16">
    <source>
        <dbReference type="EMBL" id="CAE8710068.1"/>
    </source>
</evidence>
<feature type="transmembrane region" description="Helical" evidence="14">
    <location>
        <begin position="561"/>
        <end position="582"/>
    </location>
</feature>
<evidence type="ECO:0000256" key="3">
    <source>
        <dbReference type="ARBA" id="ARBA00011738"/>
    </source>
</evidence>
<comment type="catalytic activity">
    <reaction evidence="7">
        <text>D-galactose(in) = D-galactose(out)</text>
        <dbReference type="Rhea" id="RHEA:34915"/>
        <dbReference type="ChEBI" id="CHEBI:4139"/>
    </reaction>
    <physiologicalReaction direction="right-to-left" evidence="7">
        <dbReference type="Rhea" id="RHEA:34917"/>
    </physiologicalReaction>
</comment>
<evidence type="ECO:0000256" key="6">
    <source>
        <dbReference type="ARBA" id="ARBA00023136"/>
    </source>
</evidence>
<dbReference type="EMBL" id="CAJNNW010031939">
    <property type="protein sequence ID" value="CAE8710068.1"/>
    <property type="molecule type" value="Genomic_DNA"/>
</dbReference>
<name>A0A813KKT9_POLGL</name>
<comment type="catalytic activity">
    <reaction evidence="9">
        <text>D-xylose(out) = D-xylose(in)</text>
        <dbReference type="Rhea" id="RHEA:78427"/>
        <dbReference type="ChEBI" id="CHEBI:53455"/>
    </reaction>
    <physiologicalReaction direction="left-to-right" evidence="9">
        <dbReference type="Rhea" id="RHEA:78428"/>
    </physiologicalReaction>
</comment>
<feature type="transmembrane region" description="Helical" evidence="14">
    <location>
        <begin position="764"/>
        <end position="788"/>
    </location>
</feature>
<dbReference type="PROSITE" id="PS00216">
    <property type="entry name" value="SUGAR_TRANSPORT_1"/>
    <property type="match status" value="1"/>
</dbReference>
<dbReference type="InterPro" id="IPR005829">
    <property type="entry name" value="Sugar_transporter_CS"/>
</dbReference>
<dbReference type="Gene3D" id="3.40.710.10">
    <property type="entry name" value="DD-peptidase/beta-lactamase superfamily"/>
    <property type="match status" value="1"/>
</dbReference>
<comment type="catalytic activity">
    <reaction evidence="10">
        <text>D-mannose(out) = D-mannose(in)</text>
        <dbReference type="Rhea" id="RHEA:78391"/>
        <dbReference type="ChEBI" id="CHEBI:4208"/>
    </reaction>
    <physiologicalReaction direction="left-to-right" evidence="10">
        <dbReference type="Rhea" id="RHEA:78392"/>
    </physiologicalReaction>
</comment>
<dbReference type="PROSITE" id="PS00217">
    <property type="entry name" value="SUGAR_TRANSPORT_2"/>
    <property type="match status" value="1"/>
</dbReference>
<comment type="catalytic activity">
    <reaction evidence="11">
        <text>D-glucosamine(out) = D-glucosamine(in)</text>
        <dbReference type="Rhea" id="RHEA:78423"/>
        <dbReference type="ChEBI" id="CHEBI:58723"/>
    </reaction>
    <physiologicalReaction direction="left-to-right" evidence="11">
        <dbReference type="Rhea" id="RHEA:78424"/>
    </physiologicalReaction>
</comment>
<feature type="domain" description="Major facilitator superfamily (MFS) profile" evidence="15">
    <location>
        <begin position="393"/>
        <end position="853"/>
    </location>
</feature>
<feature type="transmembrane region" description="Helical" evidence="14">
    <location>
        <begin position="694"/>
        <end position="716"/>
    </location>
</feature>
<keyword evidence="6 14" id="KW-0472">Membrane</keyword>
<feature type="transmembrane region" description="Helical" evidence="14">
    <location>
        <begin position="392"/>
        <end position="415"/>
    </location>
</feature>
<organism evidence="16 17">
    <name type="scientific">Polarella glacialis</name>
    <name type="common">Dinoflagellate</name>
    <dbReference type="NCBI Taxonomy" id="89957"/>
    <lineage>
        <taxon>Eukaryota</taxon>
        <taxon>Sar</taxon>
        <taxon>Alveolata</taxon>
        <taxon>Dinophyceae</taxon>
        <taxon>Suessiales</taxon>
        <taxon>Suessiaceae</taxon>
        <taxon>Polarella</taxon>
    </lineage>
</organism>